<name>A0ABN0E856_9FLAO</name>
<dbReference type="EMBL" id="AGEC02000008">
    <property type="protein sequence ID" value="EHO07747.1"/>
    <property type="molecule type" value="Genomic_DNA"/>
</dbReference>
<accession>A0ABN0E856</accession>
<proteinExistence type="predicted"/>
<dbReference type="RefSeq" id="WP_006259312.1">
    <property type="nucleotide sequence ID" value="NZ_KE161015.1"/>
</dbReference>
<evidence type="ECO:0000313" key="1">
    <source>
        <dbReference type="EMBL" id="EHO07747.1"/>
    </source>
</evidence>
<comment type="caution">
    <text evidence="1">The sequence shown here is derived from an EMBL/GenBank/DDBJ whole genome shotgun (WGS) entry which is preliminary data.</text>
</comment>
<protein>
    <submittedName>
        <fullName evidence="1">Uncharacterized protein</fullName>
    </submittedName>
</protein>
<organism evidence="1 2">
    <name type="scientific">Myroides odoratimimus CCUG 10230</name>
    <dbReference type="NCBI Taxonomy" id="883150"/>
    <lineage>
        <taxon>Bacteria</taxon>
        <taxon>Pseudomonadati</taxon>
        <taxon>Bacteroidota</taxon>
        <taxon>Flavobacteriia</taxon>
        <taxon>Flavobacteriales</taxon>
        <taxon>Flavobacteriaceae</taxon>
        <taxon>Myroides</taxon>
    </lineage>
</organism>
<dbReference type="Proteomes" id="UP000005402">
    <property type="component" value="Unassembled WGS sequence"/>
</dbReference>
<sequence>MHYQQEQLLRELIALKEEANDTITEHPYDILIHSVLNTIELENLITYFIKGSPTEFRNSIDSNISKRIMSINYPEELYEQLKESLKDNSTYFQNVRTRNIMENLLDVLDNSYKIDFFYNFFYSKYSIDKKRAINYIEFIDEDLGEQLLEFILEGNYIKYLDHLINRKYEHILIKNIDVIWTLELWNSHKRKIVELLAPKYFNELLFLQETDYQLHLYNLLVNGKISHLEAFNLLENIELESRHFVLLGLSKELSFKEVSEGIEKLIDAYTKE</sequence>
<evidence type="ECO:0000313" key="2">
    <source>
        <dbReference type="Proteomes" id="UP000005402"/>
    </source>
</evidence>
<reference evidence="1" key="1">
    <citation type="submission" date="2012-07" db="EMBL/GenBank/DDBJ databases">
        <title>The Genome Sequence of Myroides odoratimimus CCUG 10230.</title>
        <authorList>
            <consortium name="The Broad Institute Genome Sequencing Platform"/>
            <person name="Earl A."/>
            <person name="Ward D."/>
            <person name="Feldgarden M."/>
            <person name="Gevers D."/>
            <person name="Huys G."/>
            <person name="Walker B."/>
            <person name="Young S.K."/>
            <person name="Zeng Q."/>
            <person name="Gargeya S."/>
            <person name="Fitzgerald M."/>
            <person name="Haas B."/>
            <person name="Abouelleil A."/>
            <person name="Alvarado L."/>
            <person name="Arachchi H.M."/>
            <person name="Berlin A.M."/>
            <person name="Chapman S.B."/>
            <person name="Goldberg J."/>
            <person name="Griggs A."/>
            <person name="Gujja S."/>
            <person name="Hansen M."/>
            <person name="Howarth C."/>
            <person name="Imamovic A."/>
            <person name="Larimer J."/>
            <person name="McCowen C."/>
            <person name="Montmayeur A."/>
            <person name="Murphy C."/>
            <person name="Neiman D."/>
            <person name="Pearson M."/>
            <person name="Priest M."/>
            <person name="Roberts A."/>
            <person name="Saif S."/>
            <person name="Shea T."/>
            <person name="Sisk P."/>
            <person name="Sykes S."/>
            <person name="Wortman J."/>
            <person name="Nusbaum C."/>
            <person name="Birren B."/>
        </authorList>
    </citation>
    <scope>NUCLEOTIDE SEQUENCE [LARGE SCALE GENOMIC DNA]</scope>
    <source>
        <strain evidence="1">CCUG 10230</strain>
    </source>
</reference>
<keyword evidence="2" id="KW-1185">Reference proteome</keyword>
<gene>
    <name evidence="1" type="ORF">HMPREF9712_02483</name>
</gene>